<dbReference type="SMART" id="SM00382">
    <property type="entry name" value="AAA"/>
    <property type="match status" value="1"/>
</dbReference>
<evidence type="ECO:0000313" key="6">
    <source>
        <dbReference type="EMBL" id="MDV6229915.1"/>
    </source>
</evidence>
<keyword evidence="4 6" id="KW-0067">ATP-binding</keyword>
<keyword evidence="3" id="KW-0547">Nucleotide-binding</keyword>
<dbReference type="PROSITE" id="PS50893">
    <property type="entry name" value="ABC_TRANSPORTER_2"/>
    <property type="match status" value="1"/>
</dbReference>
<dbReference type="PANTHER" id="PTHR43776">
    <property type="entry name" value="TRANSPORT ATP-BINDING PROTEIN"/>
    <property type="match status" value="1"/>
</dbReference>
<keyword evidence="7" id="KW-1185">Reference proteome</keyword>
<feature type="domain" description="ABC transporter" evidence="5">
    <location>
        <begin position="1"/>
        <end position="211"/>
    </location>
</feature>
<name>A0ABU4AUJ4_9NOCA</name>
<evidence type="ECO:0000259" key="5">
    <source>
        <dbReference type="PROSITE" id="PS50893"/>
    </source>
</evidence>
<proteinExistence type="inferred from homology"/>
<accession>A0ABU4AUJ4</accession>
<evidence type="ECO:0000256" key="4">
    <source>
        <dbReference type="ARBA" id="ARBA00022840"/>
    </source>
</evidence>
<dbReference type="InterPro" id="IPR050319">
    <property type="entry name" value="ABC_transp_ATP-bind"/>
</dbReference>
<reference evidence="6 7" key="1">
    <citation type="submission" date="2023-10" db="EMBL/GenBank/DDBJ databases">
        <title>Development of a sustainable strategy for remediation of hydrocarbon-contaminated territories based on the waste exchange concept.</title>
        <authorList>
            <person name="Krivoruchko A."/>
        </authorList>
    </citation>
    <scope>NUCLEOTIDE SEQUENCE [LARGE SCALE GENOMIC DNA]</scope>
    <source>
        <strain evidence="6 7">IEGM 1322</strain>
    </source>
</reference>
<organism evidence="6 7">
    <name type="scientific">Rhodococcus cercidiphylli</name>
    <dbReference type="NCBI Taxonomy" id="489916"/>
    <lineage>
        <taxon>Bacteria</taxon>
        <taxon>Bacillati</taxon>
        <taxon>Actinomycetota</taxon>
        <taxon>Actinomycetes</taxon>
        <taxon>Mycobacteriales</taxon>
        <taxon>Nocardiaceae</taxon>
        <taxon>Rhodococcus</taxon>
    </lineage>
</organism>
<comment type="caution">
    <text evidence="6">The sequence shown here is derived from an EMBL/GenBank/DDBJ whole genome shotgun (WGS) entry which is preliminary data.</text>
</comment>
<dbReference type="Proteomes" id="UP001185899">
    <property type="component" value="Unassembled WGS sequence"/>
</dbReference>
<sequence length="211" mass="21979">MSLDAVAVSAGYPGGPDVLTQVSVSVEPGTITGLTGPSGSGKTTLARVLALLQKPRTGSVLLDGTTVRGVGYSVPATSRAQIALLFQSPRQATDPRMTLRSIIEQPAVIAGRSVDVADLAEQVGLTADLLSRRPHQVSDGQLQRACVARALAQRPRYLICDEVTSMLDAATTASIARSVERQAVDGGLGVLVISHDEDLLDALCSSVHRLS</sequence>
<gene>
    <name evidence="6" type="ORF">R3P95_05085</name>
</gene>
<evidence type="ECO:0000313" key="7">
    <source>
        <dbReference type="Proteomes" id="UP001185899"/>
    </source>
</evidence>
<protein>
    <submittedName>
        <fullName evidence="6">ATP-binding cassette domain-containing protein</fullName>
    </submittedName>
</protein>
<dbReference type="InterPro" id="IPR003593">
    <property type="entry name" value="AAA+_ATPase"/>
</dbReference>
<evidence type="ECO:0000256" key="3">
    <source>
        <dbReference type="ARBA" id="ARBA00022741"/>
    </source>
</evidence>
<keyword evidence="2" id="KW-0813">Transport</keyword>
<dbReference type="PANTHER" id="PTHR43776:SF7">
    <property type="entry name" value="D,D-DIPEPTIDE TRANSPORT ATP-BINDING PROTEIN DDPF-RELATED"/>
    <property type="match status" value="1"/>
</dbReference>
<dbReference type="InterPro" id="IPR003439">
    <property type="entry name" value="ABC_transporter-like_ATP-bd"/>
</dbReference>
<dbReference type="InterPro" id="IPR027417">
    <property type="entry name" value="P-loop_NTPase"/>
</dbReference>
<dbReference type="Gene3D" id="3.40.50.300">
    <property type="entry name" value="P-loop containing nucleotide triphosphate hydrolases"/>
    <property type="match status" value="1"/>
</dbReference>
<dbReference type="GO" id="GO:0005524">
    <property type="term" value="F:ATP binding"/>
    <property type="evidence" value="ECO:0007669"/>
    <property type="project" value="UniProtKB-KW"/>
</dbReference>
<comment type="similarity">
    <text evidence="1">Belongs to the ABC transporter superfamily.</text>
</comment>
<evidence type="ECO:0000256" key="2">
    <source>
        <dbReference type="ARBA" id="ARBA00022448"/>
    </source>
</evidence>
<dbReference type="Pfam" id="PF00005">
    <property type="entry name" value="ABC_tran"/>
    <property type="match status" value="1"/>
</dbReference>
<dbReference type="SUPFAM" id="SSF52540">
    <property type="entry name" value="P-loop containing nucleoside triphosphate hydrolases"/>
    <property type="match status" value="1"/>
</dbReference>
<dbReference type="EMBL" id="JAWLKE010000002">
    <property type="protein sequence ID" value="MDV6229915.1"/>
    <property type="molecule type" value="Genomic_DNA"/>
</dbReference>
<evidence type="ECO:0000256" key="1">
    <source>
        <dbReference type="ARBA" id="ARBA00005417"/>
    </source>
</evidence>
<dbReference type="RefSeq" id="WP_317547485.1">
    <property type="nucleotide sequence ID" value="NZ_JAWLKE010000002.1"/>
</dbReference>